<dbReference type="PANTHER" id="PTHR31793:SF27">
    <property type="entry name" value="NOVEL THIOESTERASE SUPERFAMILY DOMAIN AND SAPOSIN A-TYPE DOMAIN CONTAINING PROTEIN (0610012H03RIK)"/>
    <property type="match status" value="1"/>
</dbReference>
<sequence>MITETNLIVRYAETDQMGIVHHSNYPIWFEAARTDYIKKMGLPYSKIEERGFLLPLIELNCKYKSAAKYEDEIVVKTQLKKITYTRVTFYYEVIRKRDGELLTTGETMHVWTDKNLKPVNIKKHALDIYELLSKNNQ</sequence>
<evidence type="ECO:0000256" key="1">
    <source>
        <dbReference type="ARBA" id="ARBA00005953"/>
    </source>
</evidence>
<evidence type="ECO:0000313" key="4">
    <source>
        <dbReference type="Proteomes" id="UP000233534"/>
    </source>
</evidence>
<dbReference type="InterPro" id="IPR006684">
    <property type="entry name" value="YbgC/YbaW"/>
</dbReference>
<evidence type="ECO:0000256" key="2">
    <source>
        <dbReference type="ARBA" id="ARBA00022801"/>
    </source>
</evidence>
<dbReference type="SUPFAM" id="SSF54637">
    <property type="entry name" value="Thioesterase/thiol ester dehydrase-isomerase"/>
    <property type="match status" value="1"/>
</dbReference>
<dbReference type="GO" id="GO:0018739">
    <property type="term" value="F:4-hydroxybenzoyl-CoA thioesterase activity"/>
    <property type="evidence" value="ECO:0007669"/>
    <property type="project" value="UniProtKB-EC"/>
</dbReference>
<dbReference type="EMBL" id="CP025197">
    <property type="protein sequence ID" value="AUG58068.1"/>
    <property type="molecule type" value="Genomic_DNA"/>
</dbReference>
<protein>
    <submittedName>
        <fullName evidence="3">4-hydroxybenzoyl-CoA thioesterase</fullName>
        <ecNumber evidence="3">3.1.2.23</ecNumber>
    </submittedName>
</protein>
<keyword evidence="4" id="KW-1185">Reference proteome</keyword>
<dbReference type="NCBIfam" id="TIGR00051">
    <property type="entry name" value="YbgC/FadM family acyl-CoA thioesterase"/>
    <property type="match status" value="1"/>
</dbReference>
<keyword evidence="2 3" id="KW-0378">Hydrolase</keyword>
<dbReference type="AlphaFoldDB" id="A0A2K9E6P7"/>
<name>A0A2K9E6P7_9FIRM</name>
<dbReference type="CDD" id="cd00586">
    <property type="entry name" value="4HBT"/>
    <property type="match status" value="1"/>
</dbReference>
<dbReference type="EC" id="3.1.2.23" evidence="3"/>
<dbReference type="KEGG" id="hsc:HVS_10865"/>
<dbReference type="PIRSF" id="PIRSF003230">
    <property type="entry name" value="YbgC"/>
    <property type="match status" value="1"/>
</dbReference>
<dbReference type="Gene3D" id="3.10.129.10">
    <property type="entry name" value="Hotdog Thioesterase"/>
    <property type="match status" value="1"/>
</dbReference>
<dbReference type="PANTHER" id="PTHR31793">
    <property type="entry name" value="4-HYDROXYBENZOYL-COA THIOESTERASE FAMILY MEMBER"/>
    <property type="match status" value="1"/>
</dbReference>
<dbReference type="Pfam" id="PF13279">
    <property type="entry name" value="4HBT_2"/>
    <property type="match status" value="1"/>
</dbReference>
<dbReference type="InterPro" id="IPR050563">
    <property type="entry name" value="4-hydroxybenzoyl-CoA_TE"/>
</dbReference>
<dbReference type="GO" id="GO:0047617">
    <property type="term" value="F:fatty acyl-CoA hydrolase activity"/>
    <property type="evidence" value="ECO:0007669"/>
    <property type="project" value="TreeGrafter"/>
</dbReference>
<dbReference type="Proteomes" id="UP000233534">
    <property type="component" value="Chromosome"/>
</dbReference>
<reference evidence="3 4" key="1">
    <citation type="submission" date="2017-12" db="EMBL/GenBank/DDBJ databases">
        <title>Complete genome sequence of Herbivorax saccincola GGR1, a novel Cellulosome-producing hydrolytic bacterium in a thermophilic biogas plant, established by Illumina and Nanopore MinION sequencing.</title>
        <authorList>
            <person name="Pechtl A."/>
            <person name="Ruckert C."/>
            <person name="Koeck D.E."/>
            <person name="Maus I."/>
            <person name="Winkler A."/>
            <person name="Kalinowski J."/>
            <person name="Puhler A."/>
            <person name="Schwarz W.W."/>
            <person name="Zverlov V.V."/>
            <person name="Schluter A."/>
            <person name="Liebl W."/>
        </authorList>
    </citation>
    <scope>NUCLEOTIDE SEQUENCE [LARGE SCALE GENOMIC DNA]</scope>
    <source>
        <strain evidence="4">SR1</strain>
    </source>
</reference>
<gene>
    <name evidence="3" type="ORF">HVS_10865</name>
</gene>
<proteinExistence type="inferred from homology"/>
<comment type="similarity">
    <text evidence="1">Belongs to the 4-hydroxybenzoyl-CoA thioesterase family.</text>
</comment>
<organism evidence="3 4">
    <name type="scientific">Acetivibrio saccincola</name>
    <dbReference type="NCBI Taxonomy" id="1677857"/>
    <lineage>
        <taxon>Bacteria</taxon>
        <taxon>Bacillati</taxon>
        <taxon>Bacillota</taxon>
        <taxon>Clostridia</taxon>
        <taxon>Eubacteriales</taxon>
        <taxon>Oscillospiraceae</taxon>
        <taxon>Acetivibrio</taxon>
    </lineage>
</organism>
<accession>A0A2K9E6P7</accession>
<dbReference type="InterPro" id="IPR029069">
    <property type="entry name" value="HotDog_dom_sf"/>
</dbReference>
<evidence type="ECO:0000313" key="3">
    <source>
        <dbReference type="EMBL" id="AUG58068.1"/>
    </source>
</evidence>